<organism evidence="2 3">
    <name type="scientific">Ruegeria marina</name>
    <dbReference type="NCBI Taxonomy" id="639004"/>
    <lineage>
        <taxon>Bacteria</taxon>
        <taxon>Pseudomonadati</taxon>
        <taxon>Pseudomonadota</taxon>
        <taxon>Alphaproteobacteria</taxon>
        <taxon>Rhodobacterales</taxon>
        <taxon>Roseobacteraceae</taxon>
        <taxon>Ruegeria</taxon>
    </lineage>
</organism>
<proteinExistence type="inferred from homology"/>
<dbReference type="STRING" id="639004.SAMN04488239_12158"/>
<evidence type="ECO:0000256" key="1">
    <source>
        <dbReference type="HAMAP-Rule" id="MF_00775"/>
    </source>
</evidence>
<dbReference type="PANTHER" id="PTHR37315:SF1">
    <property type="entry name" value="UPF0311 PROTEIN BLR7842"/>
    <property type="match status" value="1"/>
</dbReference>
<gene>
    <name evidence="2" type="ORF">SAMN04488239_12158</name>
</gene>
<accession>A0A1G7DJH0</accession>
<dbReference type="EMBL" id="FMZV01000021">
    <property type="protein sequence ID" value="SDE51698.1"/>
    <property type="molecule type" value="Genomic_DNA"/>
</dbReference>
<dbReference type="RefSeq" id="WP_093036907.1">
    <property type="nucleotide sequence ID" value="NZ_FMZV01000021.1"/>
</dbReference>
<reference evidence="3" key="1">
    <citation type="submission" date="2016-10" db="EMBL/GenBank/DDBJ databases">
        <authorList>
            <person name="Varghese N."/>
            <person name="Submissions S."/>
        </authorList>
    </citation>
    <scope>NUCLEOTIDE SEQUENCE [LARGE SCALE GENOMIC DNA]</scope>
    <source>
        <strain evidence="3">CGMCC 1.9108</strain>
    </source>
</reference>
<dbReference type="Proteomes" id="UP000199628">
    <property type="component" value="Unassembled WGS sequence"/>
</dbReference>
<protein>
    <recommendedName>
        <fullName evidence="1">UPF0311 protein SAMN04488239_12158</fullName>
    </recommendedName>
</protein>
<dbReference type="InterPro" id="IPR020915">
    <property type="entry name" value="UPF0311"/>
</dbReference>
<dbReference type="OrthoDB" id="5294829at2"/>
<keyword evidence="3" id="KW-1185">Reference proteome</keyword>
<sequence>MTPPRPELRHVATLEVELGPIREMGEGRGGRRRIIPITRGRVTGTITGKILNLGADWQLVYKDGTAFLDTRYAFETDDGATIEVVNLGFRHGPAEVLERLAHGEAVPPTDYTMRTSARLETGDPRYDWVNRTVFVGSGSRSAQAVVIDLYAVE</sequence>
<dbReference type="Pfam" id="PF11578">
    <property type="entry name" value="DUF3237"/>
    <property type="match status" value="1"/>
</dbReference>
<dbReference type="PANTHER" id="PTHR37315">
    <property type="entry name" value="UPF0311 PROTEIN BLR7842"/>
    <property type="match status" value="1"/>
</dbReference>
<comment type="similarity">
    <text evidence="1">Belongs to the UPF0311 family.</text>
</comment>
<dbReference type="HAMAP" id="MF_00775">
    <property type="entry name" value="UPF0311"/>
    <property type="match status" value="1"/>
</dbReference>
<dbReference type="Gene3D" id="2.40.160.20">
    <property type="match status" value="1"/>
</dbReference>
<dbReference type="AlphaFoldDB" id="A0A1G7DJH0"/>
<evidence type="ECO:0000313" key="2">
    <source>
        <dbReference type="EMBL" id="SDE51698.1"/>
    </source>
</evidence>
<evidence type="ECO:0000313" key="3">
    <source>
        <dbReference type="Proteomes" id="UP000199628"/>
    </source>
</evidence>
<name>A0A1G7DJH0_9RHOB</name>